<protein>
    <recommendedName>
        <fullName evidence="4">Reverse transcriptase domain-containing protein</fullName>
    </recommendedName>
</protein>
<dbReference type="Proteomes" id="UP000261620">
    <property type="component" value="Unplaced"/>
</dbReference>
<dbReference type="AlphaFoldDB" id="A0A3Q3W265"/>
<dbReference type="PANTHER" id="PTHR31635:SF196">
    <property type="entry name" value="REVERSE TRANSCRIPTASE DOMAIN-CONTAINING PROTEIN-RELATED"/>
    <property type="match status" value="1"/>
</dbReference>
<feature type="compositionally biased region" description="Basic residues" evidence="1">
    <location>
        <begin position="1"/>
        <end position="11"/>
    </location>
</feature>
<reference evidence="2" key="2">
    <citation type="submission" date="2025-09" db="UniProtKB">
        <authorList>
            <consortium name="Ensembl"/>
        </authorList>
    </citation>
    <scope>IDENTIFICATION</scope>
</reference>
<evidence type="ECO:0000313" key="2">
    <source>
        <dbReference type="Ensembl" id="ENSMMOP00000008068.1"/>
    </source>
</evidence>
<keyword evidence="3" id="KW-1185">Reference proteome</keyword>
<evidence type="ECO:0008006" key="4">
    <source>
        <dbReference type="Google" id="ProtNLM"/>
    </source>
</evidence>
<dbReference type="Ensembl" id="ENSMMOT00000008217.1">
    <property type="protein sequence ID" value="ENSMMOP00000008068.1"/>
    <property type="gene ID" value="ENSMMOG00000006258.1"/>
</dbReference>
<dbReference type="PANTHER" id="PTHR31635">
    <property type="entry name" value="REVERSE TRANSCRIPTASE DOMAIN-CONTAINING PROTEIN-RELATED"/>
    <property type="match status" value="1"/>
</dbReference>
<name>A0A3Q3W265_MOLML</name>
<evidence type="ECO:0000256" key="1">
    <source>
        <dbReference type="SAM" id="MobiDB-lite"/>
    </source>
</evidence>
<organism evidence="2 3">
    <name type="scientific">Mola mola</name>
    <name type="common">Ocean sunfish</name>
    <name type="synonym">Tetraodon mola</name>
    <dbReference type="NCBI Taxonomy" id="94237"/>
    <lineage>
        <taxon>Eukaryota</taxon>
        <taxon>Metazoa</taxon>
        <taxon>Chordata</taxon>
        <taxon>Craniata</taxon>
        <taxon>Vertebrata</taxon>
        <taxon>Euteleostomi</taxon>
        <taxon>Actinopterygii</taxon>
        <taxon>Neopterygii</taxon>
        <taxon>Teleostei</taxon>
        <taxon>Neoteleostei</taxon>
        <taxon>Acanthomorphata</taxon>
        <taxon>Eupercaria</taxon>
        <taxon>Tetraodontiformes</taxon>
        <taxon>Molidae</taxon>
        <taxon>Mola</taxon>
    </lineage>
</organism>
<proteinExistence type="predicted"/>
<feature type="region of interest" description="Disordered" evidence="1">
    <location>
        <begin position="1"/>
        <end position="21"/>
    </location>
</feature>
<sequence length="132" mass="15612">RCFRSTKKLKQGNRSEQRSDLNPDVTMSEIQVICENFFSRNKKNSLSDGYTDEFYREFQNDIFPLLYEVFNWTLENETWRATWNSAIITVLLKSGKKIQLFLLPPHKFIKYISIQYKLLPAVLACRLAKILP</sequence>
<evidence type="ECO:0000313" key="3">
    <source>
        <dbReference type="Proteomes" id="UP000261620"/>
    </source>
</evidence>
<accession>A0A3Q3W265</accession>
<reference evidence="2" key="1">
    <citation type="submission" date="2025-08" db="UniProtKB">
        <authorList>
            <consortium name="Ensembl"/>
        </authorList>
    </citation>
    <scope>IDENTIFICATION</scope>
</reference>